<dbReference type="AlphaFoldDB" id="A0A8J2TYZ4"/>
<dbReference type="InterPro" id="IPR001034">
    <property type="entry name" value="DeoR_HTH"/>
</dbReference>
<evidence type="ECO:0000256" key="2">
    <source>
        <dbReference type="ARBA" id="ARBA00023125"/>
    </source>
</evidence>
<protein>
    <submittedName>
        <fullName evidence="5">DeoR family transcriptional regulator</fullName>
    </submittedName>
</protein>
<dbReference type="InterPro" id="IPR026881">
    <property type="entry name" value="WYL_dom"/>
</dbReference>
<dbReference type="PROSITE" id="PS52050">
    <property type="entry name" value="WYL"/>
    <property type="match status" value="1"/>
</dbReference>
<reference evidence="5" key="2">
    <citation type="submission" date="2020-09" db="EMBL/GenBank/DDBJ databases">
        <authorList>
            <person name="Sun Q."/>
            <person name="Zhou Y."/>
        </authorList>
    </citation>
    <scope>NUCLEOTIDE SEQUENCE</scope>
    <source>
        <strain evidence="5">CGMCC 1.12785</strain>
    </source>
</reference>
<dbReference type="InterPro" id="IPR018356">
    <property type="entry name" value="Tscrpt_reg_HTH_DeoR_CS"/>
</dbReference>
<dbReference type="InterPro" id="IPR036390">
    <property type="entry name" value="WH_DNA-bd_sf"/>
</dbReference>
<dbReference type="SUPFAM" id="SSF46785">
    <property type="entry name" value="Winged helix' DNA-binding domain"/>
    <property type="match status" value="1"/>
</dbReference>
<dbReference type="Pfam" id="PF13280">
    <property type="entry name" value="WYL"/>
    <property type="match status" value="1"/>
</dbReference>
<evidence type="ECO:0000259" key="4">
    <source>
        <dbReference type="PROSITE" id="PS51000"/>
    </source>
</evidence>
<dbReference type="PANTHER" id="PTHR34580">
    <property type="match status" value="1"/>
</dbReference>
<keyword evidence="3" id="KW-0804">Transcription</keyword>
<gene>
    <name evidence="5" type="ORF">GCM10011333_21400</name>
</gene>
<accession>A0A8J2TYZ4</accession>
<evidence type="ECO:0000313" key="5">
    <source>
        <dbReference type="EMBL" id="GGA17970.1"/>
    </source>
</evidence>
<dbReference type="PROSITE" id="PS51000">
    <property type="entry name" value="HTH_DEOR_2"/>
    <property type="match status" value="1"/>
</dbReference>
<keyword evidence="6" id="KW-1185">Reference proteome</keyword>
<name>A0A8J2TYZ4_9MICO</name>
<dbReference type="InterPro" id="IPR013196">
    <property type="entry name" value="HTH_11"/>
</dbReference>
<dbReference type="Proteomes" id="UP000616114">
    <property type="component" value="Unassembled WGS sequence"/>
</dbReference>
<dbReference type="GO" id="GO:0003700">
    <property type="term" value="F:DNA-binding transcription factor activity"/>
    <property type="evidence" value="ECO:0007669"/>
    <property type="project" value="InterPro"/>
</dbReference>
<dbReference type="PIRSF" id="PIRSF016838">
    <property type="entry name" value="PafC"/>
    <property type="match status" value="1"/>
</dbReference>
<feature type="domain" description="HTH deoR-type" evidence="4">
    <location>
        <begin position="6"/>
        <end position="61"/>
    </location>
</feature>
<dbReference type="Gene3D" id="1.10.10.10">
    <property type="entry name" value="Winged helix-like DNA-binding domain superfamily/Winged helix DNA-binding domain"/>
    <property type="match status" value="1"/>
</dbReference>
<organism evidence="5 6">
    <name type="scientific">Sediminivirga luteola</name>
    <dbReference type="NCBI Taxonomy" id="1774748"/>
    <lineage>
        <taxon>Bacteria</taxon>
        <taxon>Bacillati</taxon>
        <taxon>Actinomycetota</taxon>
        <taxon>Actinomycetes</taxon>
        <taxon>Micrococcales</taxon>
        <taxon>Brevibacteriaceae</taxon>
        <taxon>Sediminivirga</taxon>
    </lineage>
</organism>
<proteinExistence type="predicted"/>
<keyword evidence="2" id="KW-0238">DNA-binding</keyword>
<dbReference type="InterPro" id="IPR028349">
    <property type="entry name" value="PafC-like"/>
</dbReference>
<sequence length="322" mass="34947">MTDTEPLGRCLRLLGILQARAAIGAQDLARRLGVTTRTVRRDVERLRALGYRIDSAAGSGGGYRLASGPQTPMLVLEPDEAEAVALALAQAADSGLSGMDEPALSALLKIRRTMPPELAARAERIHRSTAVAQADGDPPSYADVALLAEAAATGRSVRFRHHGREGADQERRVDPYRVVVFARRWYLFGWCLLRQDWRTFRIDRITGLHVTTFPVGERPVPDPVARVREAVLRAPYPVLARVVVAASPGRLRELIPPNAAQVEPWEADGTGDHALVTTGAEDASLLALHLARLGLPMQVIDPPELLGELQRLGEQLRGTGMA</sequence>
<comment type="caution">
    <text evidence="5">The sequence shown here is derived from an EMBL/GenBank/DDBJ whole genome shotgun (WGS) entry which is preliminary data.</text>
</comment>
<reference evidence="5" key="1">
    <citation type="journal article" date="2014" name="Int. J. Syst. Evol. Microbiol.">
        <title>Complete genome sequence of Corynebacterium casei LMG S-19264T (=DSM 44701T), isolated from a smear-ripened cheese.</title>
        <authorList>
            <consortium name="US DOE Joint Genome Institute (JGI-PGF)"/>
            <person name="Walter F."/>
            <person name="Albersmeier A."/>
            <person name="Kalinowski J."/>
            <person name="Ruckert C."/>
        </authorList>
    </citation>
    <scope>NUCLEOTIDE SEQUENCE</scope>
    <source>
        <strain evidence="5">CGMCC 1.12785</strain>
    </source>
</reference>
<dbReference type="EMBL" id="BMFY01000008">
    <property type="protein sequence ID" value="GGA17970.1"/>
    <property type="molecule type" value="Genomic_DNA"/>
</dbReference>
<dbReference type="InterPro" id="IPR051534">
    <property type="entry name" value="CBASS_pafABC_assoc_protein"/>
</dbReference>
<dbReference type="Pfam" id="PF08279">
    <property type="entry name" value="HTH_11"/>
    <property type="match status" value="1"/>
</dbReference>
<dbReference type="GO" id="GO:0003677">
    <property type="term" value="F:DNA binding"/>
    <property type="evidence" value="ECO:0007669"/>
    <property type="project" value="UniProtKB-KW"/>
</dbReference>
<evidence type="ECO:0000256" key="3">
    <source>
        <dbReference type="ARBA" id="ARBA00023163"/>
    </source>
</evidence>
<dbReference type="RefSeq" id="WP_188550872.1">
    <property type="nucleotide sequence ID" value="NZ_BMFY01000008.1"/>
</dbReference>
<keyword evidence="1" id="KW-0805">Transcription regulation</keyword>
<evidence type="ECO:0000256" key="1">
    <source>
        <dbReference type="ARBA" id="ARBA00023015"/>
    </source>
</evidence>
<dbReference type="InterPro" id="IPR036388">
    <property type="entry name" value="WH-like_DNA-bd_sf"/>
</dbReference>
<dbReference type="PANTHER" id="PTHR34580:SF3">
    <property type="entry name" value="PROTEIN PAFB"/>
    <property type="match status" value="1"/>
</dbReference>
<evidence type="ECO:0000313" key="6">
    <source>
        <dbReference type="Proteomes" id="UP000616114"/>
    </source>
</evidence>
<dbReference type="PROSITE" id="PS00894">
    <property type="entry name" value="HTH_DEOR_1"/>
    <property type="match status" value="1"/>
</dbReference>